<gene>
    <name evidence="7" type="ORF">UFOPK2975_00930</name>
</gene>
<evidence type="ECO:0000313" key="7">
    <source>
        <dbReference type="EMBL" id="CAB4795417.1"/>
    </source>
</evidence>
<feature type="transmembrane region" description="Helical" evidence="5">
    <location>
        <begin position="254"/>
        <end position="278"/>
    </location>
</feature>
<feature type="transmembrane region" description="Helical" evidence="5">
    <location>
        <begin position="314"/>
        <end position="335"/>
    </location>
</feature>
<protein>
    <submittedName>
        <fullName evidence="7">Unannotated protein</fullName>
    </submittedName>
</protein>
<feature type="transmembrane region" description="Helical" evidence="5">
    <location>
        <begin position="21"/>
        <end position="42"/>
    </location>
</feature>
<dbReference type="GO" id="GO:0016020">
    <property type="term" value="C:membrane"/>
    <property type="evidence" value="ECO:0007669"/>
    <property type="project" value="UniProtKB-SubCell"/>
</dbReference>
<dbReference type="PANTHER" id="PTHR22773">
    <property type="entry name" value="NADH DEHYDROGENASE"/>
    <property type="match status" value="1"/>
</dbReference>
<comment type="subcellular location">
    <subcellularLocation>
        <location evidence="1">Membrane</location>
        <topology evidence="1">Multi-pass membrane protein</topology>
    </subcellularLocation>
</comment>
<feature type="transmembrane region" description="Helical" evidence="5">
    <location>
        <begin position="470"/>
        <end position="491"/>
    </location>
</feature>
<dbReference type="InterPro" id="IPR001750">
    <property type="entry name" value="ND/Mrp_TM"/>
</dbReference>
<feature type="transmembrane region" description="Helical" evidence="5">
    <location>
        <begin position="425"/>
        <end position="444"/>
    </location>
</feature>
<reference evidence="7" key="1">
    <citation type="submission" date="2020-05" db="EMBL/GenBank/DDBJ databases">
        <authorList>
            <person name="Chiriac C."/>
            <person name="Salcher M."/>
            <person name="Ghai R."/>
            <person name="Kavagutti S V."/>
        </authorList>
    </citation>
    <scope>NUCLEOTIDE SEQUENCE</scope>
</reference>
<name>A0A6J6XNF6_9ZZZZ</name>
<proteinExistence type="inferred from homology"/>
<evidence type="ECO:0000256" key="2">
    <source>
        <dbReference type="ARBA" id="ARBA00022692"/>
    </source>
</evidence>
<evidence type="ECO:0000256" key="3">
    <source>
        <dbReference type="ARBA" id="ARBA00022989"/>
    </source>
</evidence>
<dbReference type="HAMAP" id="MF_00445">
    <property type="entry name" value="NDH1_NuoN_1"/>
    <property type="match status" value="1"/>
</dbReference>
<dbReference type="GO" id="GO:0008137">
    <property type="term" value="F:NADH dehydrogenase (ubiquinone) activity"/>
    <property type="evidence" value="ECO:0007669"/>
    <property type="project" value="InterPro"/>
</dbReference>
<feature type="transmembrane region" description="Helical" evidence="5">
    <location>
        <begin position="144"/>
        <end position="161"/>
    </location>
</feature>
<dbReference type="EMBL" id="CAFAAG010000070">
    <property type="protein sequence ID" value="CAB4795417.1"/>
    <property type="molecule type" value="Genomic_DNA"/>
</dbReference>
<keyword evidence="2 5" id="KW-0812">Transmembrane</keyword>
<organism evidence="7">
    <name type="scientific">freshwater metagenome</name>
    <dbReference type="NCBI Taxonomy" id="449393"/>
    <lineage>
        <taxon>unclassified sequences</taxon>
        <taxon>metagenomes</taxon>
        <taxon>ecological metagenomes</taxon>
    </lineage>
</organism>
<keyword evidence="3 5" id="KW-1133">Transmembrane helix</keyword>
<dbReference type="GO" id="GO:0042773">
    <property type="term" value="P:ATP synthesis coupled electron transport"/>
    <property type="evidence" value="ECO:0007669"/>
    <property type="project" value="InterPro"/>
</dbReference>
<feature type="transmembrane region" description="Helical" evidence="5">
    <location>
        <begin position="121"/>
        <end position="138"/>
    </location>
</feature>
<feature type="domain" description="NADH:quinone oxidoreductase/Mrp antiporter transmembrane" evidence="6">
    <location>
        <begin position="138"/>
        <end position="434"/>
    </location>
</feature>
<evidence type="ECO:0000256" key="4">
    <source>
        <dbReference type="ARBA" id="ARBA00023136"/>
    </source>
</evidence>
<feature type="transmembrane region" description="Helical" evidence="5">
    <location>
        <begin position="217"/>
        <end position="242"/>
    </location>
</feature>
<feature type="transmembrane region" description="Helical" evidence="5">
    <location>
        <begin position="341"/>
        <end position="366"/>
    </location>
</feature>
<evidence type="ECO:0000256" key="5">
    <source>
        <dbReference type="SAM" id="Phobius"/>
    </source>
</evidence>
<dbReference type="NCBIfam" id="TIGR01770">
    <property type="entry name" value="NDH_I_N"/>
    <property type="match status" value="1"/>
</dbReference>
<feature type="transmembrane region" description="Helical" evidence="5">
    <location>
        <begin position="173"/>
        <end position="197"/>
    </location>
</feature>
<feature type="transmembrane region" description="Helical" evidence="5">
    <location>
        <begin position="284"/>
        <end position="305"/>
    </location>
</feature>
<feature type="transmembrane region" description="Helical" evidence="5">
    <location>
        <begin position="90"/>
        <end position="109"/>
    </location>
</feature>
<dbReference type="Pfam" id="PF00361">
    <property type="entry name" value="Proton_antipo_M"/>
    <property type="match status" value="1"/>
</dbReference>
<sequence length="506" mass="53235">MLTALFNAAAPWVNPTVDYHALAPEMVLAAGLCVVLLADLFLDESRKWVLSSLAGFTLLAAVLPVLTLGLSDVNVRSMFDGRYVVDNFSIVMKAMFLIAGYVVVLLSSSHVEEGEYWRGEYYFLLLSSILGMVMMASARDLVSIFVALEFLSIPAYMLAAWRKRDIKSNEAGVKYFLLGVFASAVMLYGMSLLYGAANSTLLVDLGKSITVNGGLSALHALGVVFVVVGFAFKVSAVPFHTWAPDTYEGAPSPITAFLSVASKAAGFIALVTLLFVAFPEASSVWQPFIWVLSALTMTVGNVIALRQNNVVRMLAYSSISQGGFVLMPLAVAGMAGVGESALRAVVVYLLIYAATNLGMFAVIIAVSRKTRSGSVSSFGGLFSYAPGLGALATIFLASLAGIPPLGGWIGKFAAFQTLISAGTGWAYGLALIGAVNSVIAFGYYGNVMREIWMKPAPHGDVTPIRTPGSLALALGITGVATLALGVLPGIAMHFGDIAHITGAFGG</sequence>
<dbReference type="AlphaFoldDB" id="A0A6J6XNF6"/>
<accession>A0A6J6XNF6</accession>
<feature type="transmembrane region" description="Helical" evidence="5">
    <location>
        <begin position="49"/>
        <end position="70"/>
    </location>
</feature>
<feature type="transmembrane region" description="Helical" evidence="5">
    <location>
        <begin position="378"/>
        <end position="405"/>
    </location>
</feature>
<keyword evidence="4 5" id="KW-0472">Membrane</keyword>
<evidence type="ECO:0000256" key="1">
    <source>
        <dbReference type="ARBA" id="ARBA00004141"/>
    </source>
</evidence>
<evidence type="ECO:0000259" key="6">
    <source>
        <dbReference type="Pfam" id="PF00361"/>
    </source>
</evidence>
<dbReference type="InterPro" id="IPR010096">
    <property type="entry name" value="NADH-Q_OxRdtase_suN/2"/>
</dbReference>